<proteinExistence type="inferred from homology"/>
<evidence type="ECO:0000313" key="7">
    <source>
        <dbReference type="EMBL" id="KAG2375381.1"/>
    </source>
</evidence>
<keyword evidence="8" id="KW-1185">Reference proteome</keyword>
<keyword evidence="2 5" id="KW-0732">Signal</keyword>
<comment type="caution">
    <text evidence="7">The sequence shown here is derived from an EMBL/GenBank/DDBJ whole genome shotgun (WGS) entry which is preliminary data.</text>
</comment>
<dbReference type="RefSeq" id="XP_044544555.1">
    <property type="nucleotide sequence ID" value="XM_044685501.1"/>
</dbReference>
<dbReference type="PANTHER" id="PTHR10517:SF28">
    <property type="entry name" value="COILIN"/>
    <property type="match status" value="1"/>
</dbReference>
<sequence length="231" mass="25587">MKATHLCHGLVLMLMTICLMSSFSHAASLLSIFKADSWKNIQETNQMVSMCRFFIPSVPRNLATCTWYNSNSCCTVDTSQKIKAGWEKSSGRNSGTSNVTVPQFLVEAFAGGCLDELHQYICYLCSPGQTTFIEENIQIFGQRSTLYLCKSFCDRLYQKCALVPVTGGRPVSFAFSNGDDFCTRGLNDPANQLEIKVRTGNCFNKATALGVNWISMIVMVVISLIVALIHE</sequence>
<keyword evidence="3" id="KW-1015">Disulfide bond</keyword>
<protein>
    <recommendedName>
        <fullName evidence="6">Folate receptor-like domain-containing protein</fullName>
    </recommendedName>
</protein>
<dbReference type="InterPro" id="IPR018143">
    <property type="entry name" value="Folate_rcpt-like"/>
</dbReference>
<dbReference type="EMBL" id="PYSW02000039">
    <property type="protein sequence ID" value="KAG2375381.1"/>
    <property type="molecule type" value="Genomic_DNA"/>
</dbReference>
<evidence type="ECO:0000256" key="4">
    <source>
        <dbReference type="SAM" id="Phobius"/>
    </source>
</evidence>
<gene>
    <name evidence="7" type="ORF">C9374_010004</name>
</gene>
<dbReference type="PANTHER" id="PTHR10517">
    <property type="entry name" value="FOLATE RECEPTOR"/>
    <property type="match status" value="1"/>
</dbReference>
<dbReference type="Pfam" id="PF03024">
    <property type="entry name" value="Folate_rec"/>
    <property type="match status" value="1"/>
</dbReference>
<dbReference type="GeneID" id="68102458"/>
<evidence type="ECO:0000313" key="8">
    <source>
        <dbReference type="Proteomes" id="UP000816034"/>
    </source>
</evidence>
<dbReference type="GO" id="GO:0009897">
    <property type="term" value="C:external side of plasma membrane"/>
    <property type="evidence" value="ECO:0007669"/>
    <property type="project" value="TreeGrafter"/>
</dbReference>
<keyword evidence="4" id="KW-1133">Transmembrane helix</keyword>
<evidence type="ECO:0000256" key="2">
    <source>
        <dbReference type="ARBA" id="ARBA00022729"/>
    </source>
</evidence>
<dbReference type="AlphaFoldDB" id="A0AA88KH03"/>
<dbReference type="InterPro" id="IPR004269">
    <property type="entry name" value="Folate_rcpt"/>
</dbReference>
<evidence type="ECO:0000256" key="5">
    <source>
        <dbReference type="SAM" id="SignalP"/>
    </source>
</evidence>
<comment type="similarity">
    <text evidence="1">Belongs to the folate receptor family.</text>
</comment>
<keyword evidence="4" id="KW-0812">Transmembrane</keyword>
<feature type="chain" id="PRO_5041692309" description="Folate receptor-like domain-containing protein" evidence="5">
    <location>
        <begin position="27"/>
        <end position="231"/>
    </location>
</feature>
<evidence type="ECO:0000256" key="3">
    <source>
        <dbReference type="ARBA" id="ARBA00023157"/>
    </source>
</evidence>
<evidence type="ECO:0000259" key="6">
    <source>
        <dbReference type="Pfam" id="PF03024"/>
    </source>
</evidence>
<dbReference type="Proteomes" id="UP000816034">
    <property type="component" value="Unassembled WGS sequence"/>
</dbReference>
<keyword evidence="4" id="KW-0472">Membrane</keyword>
<accession>A0AA88KH03</accession>
<feature type="transmembrane region" description="Helical" evidence="4">
    <location>
        <begin position="210"/>
        <end position="229"/>
    </location>
</feature>
<reference evidence="7 8" key="1">
    <citation type="journal article" date="2018" name="BMC Genomics">
        <title>The genome of Naegleria lovaniensis, the basis for a comparative approach to unravel pathogenicity factors of the human pathogenic amoeba N. fowleri.</title>
        <authorList>
            <person name="Liechti N."/>
            <person name="Schurch N."/>
            <person name="Bruggmann R."/>
            <person name="Wittwer M."/>
        </authorList>
    </citation>
    <scope>NUCLEOTIDE SEQUENCE [LARGE SCALE GENOMIC DNA]</scope>
    <source>
        <strain evidence="7 8">ATCC 30569</strain>
    </source>
</reference>
<evidence type="ECO:0000256" key="1">
    <source>
        <dbReference type="ARBA" id="ARBA00007932"/>
    </source>
</evidence>
<name>A0AA88KH03_NAELO</name>
<organism evidence="7 8">
    <name type="scientific">Naegleria lovaniensis</name>
    <name type="common">Amoeba</name>
    <dbReference type="NCBI Taxonomy" id="51637"/>
    <lineage>
        <taxon>Eukaryota</taxon>
        <taxon>Discoba</taxon>
        <taxon>Heterolobosea</taxon>
        <taxon>Tetramitia</taxon>
        <taxon>Eutetramitia</taxon>
        <taxon>Vahlkampfiidae</taxon>
        <taxon>Naegleria</taxon>
    </lineage>
</organism>
<dbReference type="GO" id="GO:0038023">
    <property type="term" value="F:signaling receptor activity"/>
    <property type="evidence" value="ECO:0007669"/>
    <property type="project" value="TreeGrafter"/>
</dbReference>
<feature type="domain" description="Folate receptor-like" evidence="6">
    <location>
        <begin position="60"/>
        <end position="161"/>
    </location>
</feature>
<feature type="signal peptide" evidence="5">
    <location>
        <begin position="1"/>
        <end position="26"/>
    </location>
</feature>